<accession>A0A0M8N4Q9</accession>
<evidence type="ECO:0000256" key="1">
    <source>
        <dbReference type="SAM" id="MobiDB-lite"/>
    </source>
</evidence>
<proteinExistence type="predicted"/>
<keyword evidence="2" id="KW-1133">Transmembrane helix</keyword>
<dbReference type="AlphaFoldDB" id="A0A0M8N4Q9"/>
<sequence>MDRPGRQSPSPERQSGAQLHDPPASGQGLGPIKNKEQLLKDQIAVYLPAYLVTFLLPLLCLALMLEILVISFWNIYCA</sequence>
<evidence type="ECO:0000313" key="4">
    <source>
        <dbReference type="Proteomes" id="UP000053831"/>
    </source>
</evidence>
<reference evidence="3 4" key="1">
    <citation type="submission" date="2015-07" db="EMBL/GenBank/DDBJ databases">
        <title>The genome of the fungus Escovopsis weberi, a specialized disease agent of ant agriculture.</title>
        <authorList>
            <person name="de Man T.J."/>
            <person name="Stajich J.E."/>
            <person name="Kubicek C.P."/>
            <person name="Chenthamara K."/>
            <person name="Atanasova L."/>
            <person name="Druzhinina I.S."/>
            <person name="Birnbaum S."/>
            <person name="Barribeau S.M."/>
            <person name="Teiling C."/>
            <person name="Suen G."/>
            <person name="Currie C."/>
            <person name="Gerardo N.M."/>
        </authorList>
    </citation>
    <scope>NUCLEOTIDE SEQUENCE [LARGE SCALE GENOMIC DNA]</scope>
</reference>
<evidence type="ECO:0000256" key="2">
    <source>
        <dbReference type="SAM" id="Phobius"/>
    </source>
</evidence>
<name>A0A0M8N4Q9_ESCWE</name>
<keyword evidence="2" id="KW-0812">Transmembrane</keyword>
<evidence type="ECO:0000313" key="3">
    <source>
        <dbReference type="EMBL" id="KOS19920.1"/>
    </source>
</evidence>
<protein>
    <submittedName>
        <fullName evidence="3">Uncharacterized protein</fullName>
    </submittedName>
</protein>
<feature type="transmembrane region" description="Helical" evidence="2">
    <location>
        <begin position="43"/>
        <end position="76"/>
    </location>
</feature>
<dbReference type="OrthoDB" id="5375886at2759"/>
<dbReference type="EMBL" id="LGSR01000019">
    <property type="protein sequence ID" value="KOS19920.1"/>
    <property type="molecule type" value="Genomic_DNA"/>
</dbReference>
<gene>
    <name evidence="3" type="ORF">ESCO_005562</name>
</gene>
<comment type="caution">
    <text evidence="3">The sequence shown here is derived from an EMBL/GenBank/DDBJ whole genome shotgun (WGS) entry which is preliminary data.</text>
</comment>
<feature type="region of interest" description="Disordered" evidence="1">
    <location>
        <begin position="1"/>
        <end position="32"/>
    </location>
</feature>
<keyword evidence="4" id="KW-1185">Reference proteome</keyword>
<dbReference type="Proteomes" id="UP000053831">
    <property type="component" value="Unassembled WGS sequence"/>
</dbReference>
<organism evidence="3 4">
    <name type="scientific">Escovopsis weberi</name>
    <dbReference type="NCBI Taxonomy" id="150374"/>
    <lineage>
        <taxon>Eukaryota</taxon>
        <taxon>Fungi</taxon>
        <taxon>Dikarya</taxon>
        <taxon>Ascomycota</taxon>
        <taxon>Pezizomycotina</taxon>
        <taxon>Sordariomycetes</taxon>
        <taxon>Hypocreomycetidae</taxon>
        <taxon>Hypocreales</taxon>
        <taxon>Hypocreaceae</taxon>
        <taxon>Escovopsis</taxon>
    </lineage>
</organism>
<keyword evidence="2" id="KW-0472">Membrane</keyword>
<feature type="compositionally biased region" description="Polar residues" evidence="1">
    <location>
        <begin position="7"/>
        <end position="17"/>
    </location>
</feature>